<feature type="domain" description="HTH cro/C1-type" evidence="1">
    <location>
        <begin position="2"/>
        <end position="50"/>
    </location>
</feature>
<name>A0A842JDA7_9ACTN</name>
<evidence type="ECO:0000313" key="2">
    <source>
        <dbReference type="EMBL" id="MBC2890242.1"/>
    </source>
</evidence>
<dbReference type="AlphaFoldDB" id="A0A842JDA7"/>
<dbReference type="CDD" id="cd00093">
    <property type="entry name" value="HTH_XRE"/>
    <property type="match status" value="1"/>
</dbReference>
<comment type="caution">
    <text evidence="2">The sequence shown here is derived from an EMBL/GenBank/DDBJ whole genome shotgun (WGS) entry which is preliminary data.</text>
</comment>
<dbReference type="GO" id="GO:0003677">
    <property type="term" value="F:DNA binding"/>
    <property type="evidence" value="ECO:0007669"/>
    <property type="project" value="InterPro"/>
</dbReference>
<proteinExistence type="predicted"/>
<accession>A0A842JDA7</accession>
<dbReference type="Pfam" id="PF01381">
    <property type="entry name" value="HTH_3"/>
    <property type="match status" value="1"/>
</dbReference>
<gene>
    <name evidence="2" type="ORF">H7313_12960</name>
</gene>
<dbReference type="InterPro" id="IPR001387">
    <property type="entry name" value="Cro/C1-type_HTH"/>
</dbReference>
<organism evidence="2 3">
    <name type="scientific">Gordonibacter massiliensis</name>
    <name type="common">ex Traore et al. 2017</name>
    <dbReference type="NCBI Taxonomy" id="1841863"/>
    <lineage>
        <taxon>Bacteria</taxon>
        <taxon>Bacillati</taxon>
        <taxon>Actinomycetota</taxon>
        <taxon>Coriobacteriia</taxon>
        <taxon>Eggerthellales</taxon>
        <taxon>Eggerthellaceae</taxon>
        <taxon>Gordonibacter</taxon>
    </lineage>
</organism>
<dbReference type="InterPro" id="IPR010982">
    <property type="entry name" value="Lambda_DNA-bd_dom_sf"/>
</dbReference>
<dbReference type="SMART" id="SM00530">
    <property type="entry name" value="HTH_XRE"/>
    <property type="match status" value="1"/>
</dbReference>
<dbReference type="SUPFAM" id="SSF47413">
    <property type="entry name" value="lambda repressor-like DNA-binding domains"/>
    <property type="match status" value="1"/>
</dbReference>
<protein>
    <submittedName>
        <fullName evidence="2">Helix-turn-helix transcriptional regulator</fullName>
    </submittedName>
</protein>
<reference evidence="2 3" key="1">
    <citation type="submission" date="2020-08" db="EMBL/GenBank/DDBJ databases">
        <authorList>
            <person name="Liu C."/>
            <person name="Sun Q."/>
        </authorList>
    </citation>
    <scope>NUCLEOTIDE SEQUENCE [LARGE SCALE GENOMIC DNA]</scope>
    <source>
        <strain evidence="2 3">N22</strain>
    </source>
</reference>
<dbReference type="Gene3D" id="1.10.260.40">
    <property type="entry name" value="lambda repressor-like DNA-binding domains"/>
    <property type="match status" value="1"/>
</dbReference>
<evidence type="ECO:0000259" key="1">
    <source>
        <dbReference type="PROSITE" id="PS50943"/>
    </source>
</evidence>
<evidence type="ECO:0000313" key="3">
    <source>
        <dbReference type="Proteomes" id="UP000587396"/>
    </source>
</evidence>
<dbReference type="Proteomes" id="UP000587396">
    <property type="component" value="Unassembled WGS sequence"/>
</dbReference>
<keyword evidence="3" id="KW-1185">Reference proteome</keyword>
<sequence>MQQHLSQTKFAYMIGSDQSYVSRLERGEYNLKFDRLCEIADALNLDVSELLSR</sequence>
<dbReference type="EMBL" id="JACMSE010000011">
    <property type="protein sequence ID" value="MBC2890242.1"/>
    <property type="molecule type" value="Genomic_DNA"/>
</dbReference>
<dbReference type="PROSITE" id="PS50943">
    <property type="entry name" value="HTH_CROC1"/>
    <property type="match status" value="1"/>
</dbReference>